<comment type="cofactor">
    <cofactor evidence="1">
        <name>pyridoxal 5'-phosphate</name>
        <dbReference type="ChEBI" id="CHEBI:597326"/>
    </cofactor>
</comment>
<dbReference type="Pfam" id="PF00266">
    <property type="entry name" value="Aminotran_5"/>
    <property type="match status" value="1"/>
</dbReference>
<dbReference type="PANTHER" id="PTHR11601">
    <property type="entry name" value="CYSTEINE DESULFURYLASE FAMILY MEMBER"/>
    <property type="match status" value="1"/>
</dbReference>
<dbReference type="EMBL" id="MBTA01000004">
    <property type="protein sequence ID" value="RKD18576.1"/>
    <property type="molecule type" value="Genomic_DNA"/>
</dbReference>
<evidence type="ECO:0000313" key="7">
    <source>
        <dbReference type="Proteomes" id="UP000283433"/>
    </source>
</evidence>
<sequence>MTIYLDYNATTPVDKQVFEVMLPFFTDSFGNPSNTYKLGTTAKNVVDMGRKQVADLIQATESEVYFTGCGSEANNTVLKGVSSTFGNKGKHIISSVIEHPSVLEPLNFLKSIGFEITLVSVDEKGAVNPKEIEDAIKDDTILISIMHSNNEVGTLQPIKEIGAICTTSTIIPVKIFIANTFFIF</sequence>
<evidence type="ECO:0000256" key="2">
    <source>
        <dbReference type="ARBA" id="ARBA00006490"/>
    </source>
</evidence>
<dbReference type="Proteomes" id="UP000283433">
    <property type="component" value="Unassembled WGS sequence"/>
</dbReference>
<evidence type="ECO:0000256" key="3">
    <source>
        <dbReference type="ARBA" id="ARBA00022898"/>
    </source>
</evidence>
<dbReference type="InterPro" id="IPR015421">
    <property type="entry name" value="PyrdxlP-dep_Trfase_major"/>
</dbReference>
<evidence type="ECO:0000256" key="1">
    <source>
        <dbReference type="ARBA" id="ARBA00001933"/>
    </source>
</evidence>
<accession>A0A419S982</accession>
<dbReference type="Gene3D" id="3.90.1150.10">
    <property type="entry name" value="Aspartate Aminotransferase, domain 1"/>
    <property type="match status" value="1"/>
</dbReference>
<dbReference type="InterPro" id="IPR000192">
    <property type="entry name" value="Aminotrans_V_dom"/>
</dbReference>
<dbReference type="SUPFAM" id="SSF53383">
    <property type="entry name" value="PLP-dependent transferases"/>
    <property type="match status" value="1"/>
</dbReference>
<name>A0A419S982_9SPHI</name>
<evidence type="ECO:0000259" key="5">
    <source>
        <dbReference type="Pfam" id="PF00266"/>
    </source>
</evidence>
<dbReference type="AlphaFoldDB" id="A0A419S982"/>
<reference evidence="6 7" key="1">
    <citation type="submission" date="2016-07" db="EMBL/GenBank/DDBJ databases">
        <title>Genome of Pelobium manganitolerans.</title>
        <authorList>
            <person name="Wu S."/>
            <person name="Wang G."/>
        </authorList>
    </citation>
    <scope>NUCLEOTIDE SEQUENCE [LARGE SCALE GENOMIC DNA]</scope>
    <source>
        <strain evidence="6 7">YS-25</strain>
    </source>
</reference>
<comment type="caution">
    <text evidence="6">The sequence shown here is derived from an EMBL/GenBank/DDBJ whole genome shotgun (WGS) entry which is preliminary data.</text>
</comment>
<comment type="similarity">
    <text evidence="2">Belongs to the class-V pyridoxal-phosphate-dependent aminotransferase family. NifS/IscS subfamily.</text>
</comment>
<evidence type="ECO:0000313" key="6">
    <source>
        <dbReference type="EMBL" id="RKD18576.1"/>
    </source>
</evidence>
<dbReference type="GO" id="GO:0031071">
    <property type="term" value="F:cysteine desulfurase activity"/>
    <property type="evidence" value="ECO:0007669"/>
    <property type="project" value="UniProtKB-EC"/>
</dbReference>
<dbReference type="PANTHER" id="PTHR11601:SF34">
    <property type="entry name" value="CYSTEINE DESULFURASE"/>
    <property type="match status" value="1"/>
</dbReference>
<gene>
    <name evidence="6" type="ORF">BCY91_14620</name>
</gene>
<dbReference type="InterPro" id="IPR015422">
    <property type="entry name" value="PyrdxlP-dep_Trfase_small"/>
</dbReference>
<dbReference type="OrthoDB" id="9804366at2"/>
<proteinExistence type="inferred from homology"/>
<organism evidence="6 7">
    <name type="scientific">Pelobium manganitolerans</name>
    <dbReference type="NCBI Taxonomy" id="1842495"/>
    <lineage>
        <taxon>Bacteria</taxon>
        <taxon>Pseudomonadati</taxon>
        <taxon>Bacteroidota</taxon>
        <taxon>Sphingobacteriia</taxon>
        <taxon>Sphingobacteriales</taxon>
        <taxon>Sphingobacteriaceae</taxon>
        <taxon>Pelobium</taxon>
    </lineage>
</organism>
<feature type="domain" description="Aminotransferase class V" evidence="5">
    <location>
        <begin position="3"/>
        <end position="169"/>
    </location>
</feature>
<dbReference type="Gene3D" id="3.40.640.10">
    <property type="entry name" value="Type I PLP-dependent aspartate aminotransferase-like (Major domain)"/>
    <property type="match status" value="1"/>
</dbReference>
<comment type="catalytic activity">
    <reaction evidence="4">
        <text>(sulfur carrier)-H + L-cysteine = (sulfur carrier)-SH + L-alanine</text>
        <dbReference type="Rhea" id="RHEA:43892"/>
        <dbReference type="Rhea" id="RHEA-COMP:14737"/>
        <dbReference type="Rhea" id="RHEA-COMP:14739"/>
        <dbReference type="ChEBI" id="CHEBI:29917"/>
        <dbReference type="ChEBI" id="CHEBI:35235"/>
        <dbReference type="ChEBI" id="CHEBI:57972"/>
        <dbReference type="ChEBI" id="CHEBI:64428"/>
        <dbReference type="EC" id="2.8.1.7"/>
    </reaction>
</comment>
<protein>
    <recommendedName>
        <fullName evidence="5">Aminotransferase class V domain-containing protein</fullName>
    </recommendedName>
</protein>
<keyword evidence="7" id="KW-1185">Reference proteome</keyword>
<keyword evidence="3" id="KW-0663">Pyridoxal phosphate</keyword>
<dbReference type="InterPro" id="IPR015424">
    <property type="entry name" value="PyrdxlP-dep_Trfase"/>
</dbReference>
<evidence type="ECO:0000256" key="4">
    <source>
        <dbReference type="ARBA" id="ARBA00050776"/>
    </source>
</evidence>
<dbReference type="RefSeq" id="WP_120180752.1">
    <property type="nucleotide sequence ID" value="NZ_MBTA01000004.1"/>
</dbReference>